<dbReference type="OrthoDB" id="410198at2759"/>
<dbReference type="Proteomes" id="UP001152300">
    <property type="component" value="Unassembled WGS sequence"/>
</dbReference>
<dbReference type="CDD" id="cd04301">
    <property type="entry name" value="NAT_SF"/>
    <property type="match status" value="1"/>
</dbReference>
<dbReference type="Pfam" id="PF13508">
    <property type="entry name" value="Acetyltransf_7"/>
    <property type="match status" value="1"/>
</dbReference>
<keyword evidence="3" id="KW-1185">Reference proteome</keyword>
<dbReference type="SUPFAM" id="SSF55729">
    <property type="entry name" value="Acyl-CoA N-acyltransferases (Nat)"/>
    <property type="match status" value="1"/>
</dbReference>
<gene>
    <name evidence="2" type="ORF">OCU04_002287</name>
</gene>
<reference evidence="2" key="1">
    <citation type="submission" date="2022-11" db="EMBL/GenBank/DDBJ databases">
        <title>Genome Resource of Sclerotinia nivalis Strain SnTB1, a Plant Pathogen Isolated from American Ginseng.</title>
        <authorList>
            <person name="Fan S."/>
        </authorList>
    </citation>
    <scope>NUCLEOTIDE SEQUENCE</scope>
    <source>
        <strain evidence="2">SnTB1</strain>
    </source>
</reference>
<evidence type="ECO:0000259" key="1">
    <source>
        <dbReference type="PROSITE" id="PS51186"/>
    </source>
</evidence>
<comment type="caution">
    <text evidence="2">The sequence shown here is derived from an EMBL/GenBank/DDBJ whole genome shotgun (WGS) entry which is preliminary data.</text>
</comment>
<evidence type="ECO:0000313" key="3">
    <source>
        <dbReference type="Proteomes" id="UP001152300"/>
    </source>
</evidence>
<protein>
    <recommendedName>
        <fullName evidence="1">N-acetyltransferase domain-containing protein</fullName>
    </recommendedName>
</protein>
<dbReference type="InterPro" id="IPR016181">
    <property type="entry name" value="Acyl_CoA_acyltransferase"/>
</dbReference>
<dbReference type="InterPro" id="IPR052523">
    <property type="entry name" value="Trichothecene_AcTrans"/>
</dbReference>
<accession>A0A9X0AU89</accession>
<dbReference type="PROSITE" id="PS51186">
    <property type="entry name" value="GNAT"/>
    <property type="match status" value="1"/>
</dbReference>
<dbReference type="PANTHER" id="PTHR42791:SF2">
    <property type="entry name" value="N-ACETYLTRANSFERASE DOMAIN-CONTAINING PROTEIN"/>
    <property type="match status" value="1"/>
</dbReference>
<evidence type="ECO:0000313" key="2">
    <source>
        <dbReference type="EMBL" id="KAJ8068573.1"/>
    </source>
</evidence>
<dbReference type="AlphaFoldDB" id="A0A9X0AU89"/>
<dbReference type="EMBL" id="JAPEIS010000002">
    <property type="protein sequence ID" value="KAJ8068573.1"/>
    <property type="molecule type" value="Genomic_DNA"/>
</dbReference>
<dbReference type="GO" id="GO:0016747">
    <property type="term" value="F:acyltransferase activity, transferring groups other than amino-acyl groups"/>
    <property type="evidence" value="ECO:0007669"/>
    <property type="project" value="InterPro"/>
</dbReference>
<organism evidence="2 3">
    <name type="scientific">Sclerotinia nivalis</name>
    <dbReference type="NCBI Taxonomy" id="352851"/>
    <lineage>
        <taxon>Eukaryota</taxon>
        <taxon>Fungi</taxon>
        <taxon>Dikarya</taxon>
        <taxon>Ascomycota</taxon>
        <taxon>Pezizomycotina</taxon>
        <taxon>Leotiomycetes</taxon>
        <taxon>Helotiales</taxon>
        <taxon>Sclerotiniaceae</taxon>
        <taxon>Sclerotinia</taxon>
    </lineage>
</organism>
<dbReference type="Gene3D" id="3.40.630.30">
    <property type="match status" value="1"/>
</dbReference>
<name>A0A9X0AU89_9HELO</name>
<dbReference type="InterPro" id="IPR000182">
    <property type="entry name" value="GNAT_dom"/>
</dbReference>
<proteinExistence type="predicted"/>
<dbReference type="PANTHER" id="PTHR42791">
    <property type="entry name" value="GNAT FAMILY ACETYLTRANSFERASE"/>
    <property type="match status" value="1"/>
</dbReference>
<sequence length="250" mass="28501">MFFQPFILRPGTLSDINQMTLINIAAYGSSPVNKYLNPHAAQYPQDQKMSVLQAITTSYLNPMVLTLVACSTGSPNIIFAYGMYTRSGNDVGAEHFLKERSWIQRLGRYISRSIFAVLSRVYNFMRPDRATSKAHNAVFSHSIKQDNERYWSPITFPRRQYRWHVNTIVVRPEYQGKGIGRLLMEYILGRARREGVPVGLSASPEGERLYRKLGFVWLGHFYTRIGGEEGGSGGGLMIWWSEGVERDGDY</sequence>
<feature type="domain" description="N-acetyltransferase" evidence="1">
    <location>
        <begin position="109"/>
        <end position="245"/>
    </location>
</feature>